<proteinExistence type="predicted"/>
<reference evidence="1" key="1">
    <citation type="journal article" date="2014" name="Front. Microbiol.">
        <title>High frequency of phylogenetically diverse reductive dehalogenase-homologous genes in deep subseafloor sedimentary metagenomes.</title>
        <authorList>
            <person name="Kawai M."/>
            <person name="Futagami T."/>
            <person name="Toyoda A."/>
            <person name="Takaki Y."/>
            <person name="Nishi S."/>
            <person name="Hori S."/>
            <person name="Arai W."/>
            <person name="Tsubouchi T."/>
            <person name="Morono Y."/>
            <person name="Uchiyama I."/>
            <person name="Ito T."/>
            <person name="Fujiyama A."/>
            <person name="Inagaki F."/>
            <person name="Takami H."/>
        </authorList>
    </citation>
    <scope>NUCLEOTIDE SEQUENCE</scope>
    <source>
        <strain evidence="1">Expedition CK06-06</strain>
    </source>
</reference>
<name>X1R6Z7_9ZZZZ</name>
<dbReference type="AlphaFoldDB" id="X1R6Z7"/>
<feature type="non-terminal residue" evidence="1">
    <location>
        <position position="1"/>
    </location>
</feature>
<gene>
    <name evidence="1" type="ORF">S12H4_18467</name>
</gene>
<dbReference type="EMBL" id="BARW01009123">
    <property type="protein sequence ID" value="GAI76482.1"/>
    <property type="molecule type" value="Genomic_DNA"/>
</dbReference>
<protein>
    <submittedName>
        <fullName evidence="1">Uncharacterized protein</fullName>
    </submittedName>
</protein>
<evidence type="ECO:0000313" key="1">
    <source>
        <dbReference type="EMBL" id="GAI76482.1"/>
    </source>
</evidence>
<organism evidence="1">
    <name type="scientific">marine sediment metagenome</name>
    <dbReference type="NCBI Taxonomy" id="412755"/>
    <lineage>
        <taxon>unclassified sequences</taxon>
        <taxon>metagenomes</taxon>
        <taxon>ecological metagenomes</taxon>
    </lineage>
</organism>
<accession>X1R6Z7</accession>
<comment type="caution">
    <text evidence="1">The sequence shown here is derived from an EMBL/GenBank/DDBJ whole genome shotgun (WGS) entry which is preliminary data.</text>
</comment>
<sequence length="211" mass="24188">IIVGRNKITPNSTIEKIPNTIWKEKNWSNCCIISERYSDDPAPGEYPVINETIELIKLEFDSDSDILILDDGAHEVSDLIWFQSAKKQVNFIHCKASINMSSGCRKRDCDVLFAQAARSVHWIFSTNLIDRLKDRLRGNSKLILGNQNTFNSISENFKVNEYEFNIILVQPGFSISQVSDRNRVNNNVYKSVIVIYERILGCRAKLEIWGT</sequence>